<dbReference type="Proteomes" id="UP001153331">
    <property type="component" value="Unassembled WGS sequence"/>
</dbReference>
<organism evidence="1 2">
    <name type="scientific">Boeremia exigua</name>
    <dbReference type="NCBI Taxonomy" id="749465"/>
    <lineage>
        <taxon>Eukaryota</taxon>
        <taxon>Fungi</taxon>
        <taxon>Dikarya</taxon>
        <taxon>Ascomycota</taxon>
        <taxon>Pezizomycotina</taxon>
        <taxon>Dothideomycetes</taxon>
        <taxon>Pleosporomycetidae</taxon>
        <taxon>Pleosporales</taxon>
        <taxon>Pleosporineae</taxon>
        <taxon>Didymellaceae</taxon>
        <taxon>Boeremia</taxon>
    </lineage>
</organism>
<keyword evidence="2" id="KW-1185">Reference proteome</keyword>
<protein>
    <submittedName>
        <fullName evidence="1">Uncharacterized protein</fullName>
    </submittedName>
</protein>
<proteinExistence type="predicted"/>
<comment type="caution">
    <text evidence="1">The sequence shown here is derived from an EMBL/GenBank/DDBJ whole genome shotgun (WGS) entry which is preliminary data.</text>
</comment>
<reference evidence="1" key="1">
    <citation type="submission" date="2022-11" db="EMBL/GenBank/DDBJ databases">
        <title>Genome Sequence of Boeremia exigua.</title>
        <authorList>
            <person name="Buettner E."/>
        </authorList>
    </citation>
    <scope>NUCLEOTIDE SEQUENCE</scope>
    <source>
        <strain evidence="1">CU02</strain>
    </source>
</reference>
<sequence length="1104" mass="124158">MAEGSIRRTRAHPGNDYRQSQQEDYAGSLFQSYRRGARPLNSVESVADKLESVQRPENGLLFADLSYFEIYREPGDKSKAPAPYAYELTSLHRFEERGVHLRVDGRVSYGRSRFLVQRLPIAELQIDRQRGPTVRVSIRITSTIEGEGPDVWLLLKEPSSTYKRFYEPFLWLAALTKDVIKYLGKTENRALRHFRGDAGWGLIDQSNKLSGFKQGNHRPDLRIVLNAHINFIWKQIIGAPKHLQNHLKNHQLWADLMQDGHKDIVERPEIVKETVITPHVYDCWKESFPAKYLKEVYPIKPVRDQQRMRKKQLGLAEGVSTRSLSNGSVMRKKIANVEAGDVISFVRTKTRSGNPNSPVYYGLVQRRYAYSKSVERCRQHVDRLDILRIYQPNETFIGSARYPVSKELFLTDKCNCKGNGEKDEWNIYISDVLEVHSVDWKCATLNTTEDFMIRQTYLTESKAFITLEDIHMKCRCHKSSSAVEPVIYDAGDTVYIRCAGSKRLVPAIIWEQSPTTGSYTVKVLKPLEDYASLASAAGRNHIFPNELVLTDTLEIDASWIQRRCNIRFMDQSTVTKGKIPFPYDRVGTGDFCFLSMTLSNTGGDEKLLWMTGPPPRMKAAPSLPQMLNLLIGLSTFGGGGAFDRGQEEAGAVHFRDVLELSRTAIHTHRENSQGTTKVCYYCGSVNDYLGTALTESSNALIAKIGNVEDLLIGSGYSGLQHDRGSDRSQTNASLVTTFCSFVDLFSPLYGVLENVKAIGHNRYVQSTAQDANDGVEEYETVAGTEDDNTVSGTEEDETVAGTEEDETKSSKARSRKVLSQMVACLVSMGYQVNHFLMKSEEYGSCQRRWRTIVTIAAPGLTPIAKPPLTHGKLETLTATNSTGDNHPEDDQCSYVLFRQLSFQDGDQDLPDIGTGTPQICPCFPDHRLANELTGHFRSELAQIPLNDPTQPDQKSQRLRKDDLMPTVRTKSSIQSITYGRSVHYCQNRLLSVQEARRAQGWPDDEVALGSPIEQYKTIGNGVDRSISFALGLSIRQSVMKDAASNAIQKLRSKKRRRISKREIASLNSIQSEAEVCSQGYEDQTTPKASLKRTRTSSRVSLPSR</sequence>
<gene>
    <name evidence="1" type="ORF">OPT61_g6832</name>
</gene>
<name>A0ACC2I4L6_9PLEO</name>
<accession>A0ACC2I4L6</accession>
<evidence type="ECO:0000313" key="1">
    <source>
        <dbReference type="EMBL" id="KAJ8110292.1"/>
    </source>
</evidence>
<evidence type="ECO:0000313" key="2">
    <source>
        <dbReference type="Proteomes" id="UP001153331"/>
    </source>
</evidence>
<dbReference type="EMBL" id="JAPHNI010000515">
    <property type="protein sequence ID" value="KAJ8110292.1"/>
    <property type="molecule type" value="Genomic_DNA"/>
</dbReference>